<dbReference type="OrthoDB" id="7471411at2759"/>
<protein>
    <submittedName>
        <fullName evidence="1">Uncharacterized protein</fullName>
    </submittedName>
</protein>
<evidence type="ECO:0000313" key="2">
    <source>
        <dbReference type="Proteomes" id="UP000299102"/>
    </source>
</evidence>
<dbReference type="Proteomes" id="UP000299102">
    <property type="component" value="Unassembled WGS sequence"/>
</dbReference>
<sequence>MMDTFLTGIKHGDAIVYTDDALVYGETFEEFCNALRDVLYGFREPSKELTDLQAADAALSIEVAVEKLKDDEKLTVTHFKLLRVMRKEEVQKGNSRPTTEGRMCLCADLDVKQLVPVCARIGAHPSTAC</sequence>
<comment type="caution">
    <text evidence="1">The sequence shown here is derived from an EMBL/GenBank/DDBJ whole genome shotgun (WGS) entry which is preliminary data.</text>
</comment>
<reference evidence="1 2" key="1">
    <citation type="journal article" date="2019" name="Commun. Biol.">
        <title>The bagworm genome reveals a unique fibroin gene that provides high tensile strength.</title>
        <authorList>
            <person name="Kono N."/>
            <person name="Nakamura H."/>
            <person name="Ohtoshi R."/>
            <person name="Tomita M."/>
            <person name="Numata K."/>
            <person name="Arakawa K."/>
        </authorList>
    </citation>
    <scope>NUCLEOTIDE SEQUENCE [LARGE SCALE GENOMIC DNA]</scope>
</reference>
<name>A0A4C1XSL0_EUMVA</name>
<gene>
    <name evidence="1" type="ORF">EVAR_40538_1</name>
</gene>
<proteinExistence type="predicted"/>
<accession>A0A4C1XSL0</accession>
<keyword evidence="2" id="KW-1185">Reference proteome</keyword>
<dbReference type="EMBL" id="BGZK01000972">
    <property type="protein sequence ID" value="GBP66946.1"/>
    <property type="molecule type" value="Genomic_DNA"/>
</dbReference>
<evidence type="ECO:0000313" key="1">
    <source>
        <dbReference type="EMBL" id="GBP66946.1"/>
    </source>
</evidence>
<dbReference type="AlphaFoldDB" id="A0A4C1XSL0"/>
<organism evidence="1 2">
    <name type="scientific">Eumeta variegata</name>
    <name type="common">Bagworm moth</name>
    <name type="synonym">Eumeta japonica</name>
    <dbReference type="NCBI Taxonomy" id="151549"/>
    <lineage>
        <taxon>Eukaryota</taxon>
        <taxon>Metazoa</taxon>
        <taxon>Ecdysozoa</taxon>
        <taxon>Arthropoda</taxon>
        <taxon>Hexapoda</taxon>
        <taxon>Insecta</taxon>
        <taxon>Pterygota</taxon>
        <taxon>Neoptera</taxon>
        <taxon>Endopterygota</taxon>
        <taxon>Lepidoptera</taxon>
        <taxon>Glossata</taxon>
        <taxon>Ditrysia</taxon>
        <taxon>Tineoidea</taxon>
        <taxon>Psychidae</taxon>
        <taxon>Oiketicinae</taxon>
        <taxon>Eumeta</taxon>
    </lineage>
</organism>